<protein>
    <recommendedName>
        <fullName evidence="12">Ionotropic receptor</fullName>
    </recommendedName>
</protein>
<keyword evidence="3 8" id="KW-0812">Transmembrane</keyword>
<dbReference type="PANTHER" id="PTHR42643">
    <property type="entry name" value="IONOTROPIC RECEPTOR 20A-RELATED"/>
    <property type="match status" value="1"/>
</dbReference>
<sequence>MNLNCFMLVLIVCTNYCLTDQIKRSQVLWSTLPTVLFTNIYPDFQKGQLYGQCTLKLAGDEENLTPQELFQVVNPKIIISRLSITPPKVTPTNTKDKFGDLEIPLFNGLKHSPHCEKVVLFLGNSSLKLDLYPGYKMFQIRSVLQFPFNTHLQQTHHIFIGREENIRSLFTQETIKILKYKTGIDPFTDLNPPRVITENFLLSEIRSLSVVEFAKEKNLAAHLLQNHHFVVHSFPLQNVITMDSSGAPVGGAGYLFVKSIAQKYNFTFEYRFDGWKNNGQMRNGSWNGFIGALADFRADMVVWLSNTFERHPYLDLTPLAIESDVVFFTSLPRAHITWYGIIFVFTAKVWILVLASFILVIPLLYAKFKFNYIKDAGRNTMSVETPLFYAIILPLCALLQGSYNIPRGVRVLMSLFLLYSIVVVAFFNSNLVSFLTYPEVDRVPQTPKELMERTDYTIKYIRFPGATDDMFFASTKNPIHLKIKERMEYMTSKVMARAMMETVAGNKIALINYIMVAMMDVMQNVTLSPIFRPLKISREPIVEAGFYFGLRKYSKLTQTVSMNAVILENTGHFKQWFRETLNIVRKIGRPWLKRAQKLGPPAGLAYDVTKVTKDAINAETKPFSLVHVGLSFGILTCGLILAILRFLWEAQFIQKLAKFIKTQINELKNLMIRFWRNVSSKFGKAANTCSKSIRRLPRSEN</sequence>
<dbReference type="EMBL" id="CAJVCH010565381">
    <property type="protein sequence ID" value="CAG7832503.1"/>
    <property type="molecule type" value="Genomic_DNA"/>
</dbReference>
<reference evidence="10" key="1">
    <citation type="submission" date="2021-06" db="EMBL/GenBank/DDBJ databases">
        <authorList>
            <person name="Hodson N. C."/>
            <person name="Mongue J. A."/>
            <person name="Jaron S. K."/>
        </authorList>
    </citation>
    <scope>NUCLEOTIDE SEQUENCE</scope>
</reference>
<accession>A0A8J2LCB8</accession>
<gene>
    <name evidence="10" type="ORF">AFUS01_LOCUS42186</name>
</gene>
<dbReference type="AlphaFoldDB" id="A0A8J2LCB8"/>
<evidence type="ECO:0000256" key="5">
    <source>
        <dbReference type="ARBA" id="ARBA00023136"/>
    </source>
</evidence>
<dbReference type="Proteomes" id="UP000708208">
    <property type="component" value="Unassembled WGS sequence"/>
</dbReference>
<evidence type="ECO:0000256" key="9">
    <source>
        <dbReference type="SAM" id="SignalP"/>
    </source>
</evidence>
<proteinExistence type="predicted"/>
<feature type="signal peptide" evidence="9">
    <location>
        <begin position="1"/>
        <end position="19"/>
    </location>
</feature>
<feature type="transmembrane region" description="Helical" evidence="8">
    <location>
        <begin position="338"/>
        <end position="366"/>
    </location>
</feature>
<feature type="transmembrane region" description="Helical" evidence="8">
    <location>
        <begin position="625"/>
        <end position="648"/>
    </location>
</feature>
<evidence type="ECO:0000313" key="11">
    <source>
        <dbReference type="Proteomes" id="UP000708208"/>
    </source>
</evidence>
<name>A0A8J2LCB8_9HEXA</name>
<feature type="chain" id="PRO_5035288430" description="Ionotropic receptor" evidence="9">
    <location>
        <begin position="20"/>
        <end position="701"/>
    </location>
</feature>
<evidence type="ECO:0000256" key="1">
    <source>
        <dbReference type="ARBA" id="ARBA00004651"/>
    </source>
</evidence>
<evidence type="ECO:0000256" key="6">
    <source>
        <dbReference type="ARBA" id="ARBA00023170"/>
    </source>
</evidence>
<keyword evidence="5 8" id="KW-0472">Membrane</keyword>
<organism evidence="10 11">
    <name type="scientific">Allacma fusca</name>
    <dbReference type="NCBI Taxonomy" id="39272"/>
    <lineage>
        <taxon>Eukaryota</taxon>
        <taxon>Metazoa</taxon>
        <taxon>Ecdysozoa</taxon>
        <taxon>Arthropoda</taxon>
        <taxon>Hexapoda</taxon>
        <taxon>Collembola</taxon>
        <taxon>Symphypleona</taxon>
        <taxon>Sminthuridae</taxon>
        <taxon>Allacma</taxon>
    </lineage>
</organism>
<comment type="caution">
    <text evidence="10">The sequence shown here is derived from an EMBL/GenBank/DDBJ whole genome shotgun (WGS) entry which is preliminary data.</text>
</comment>
<feature type="transmembrane region" description="Helical" evidence="8">
    <location>
        <begin position="411"/>
        <end position="432"/>
    </location>
</feature>
<evidence type="ECO:0008006" key="12">
    <source>
        <dbReference type="Google" id="ProtNLM"/>
    </source>
</evidence>
<feature type="transmembrane region" description="Helical" evidence="8">
    <location>
        <begin position="387"/>
        <end position="405"/>
    </location>
</feature>
<evidence type="ECO:0000256" key="7">
    <source>
        <dbReference type="ARBA" id="ARBA00023180"/>
    </source>
</evidence>
<keyword evidence="9" id="KW-0732">Signal</keyword>
<evidence type="ECO:0000256" key="3">
    <source>
        <dbReference type="ARBA" id="ARBA00022692"/>
    </source>
</evidence>
<keyword evidence="11" id="KW-1185">Reference proteome</keyword>
<dbReference type="OrthoDB" id="6364239at2759"/>
<dbReference type="GO" id="GO:0005886">
    <property type="term" value="C:plasma membrane"/>
    <property type="evidence" value="ECO:0007669"/>
    <property type="project" value="UniProtKB-SubCell"/>
</dbReference>
<feature type="transmembrane region" description="Helical" evidence="8">
    <location>
        <begin position="494"/>
        <end position="515"/>
    </location>
</feature>
<evidence type="ECO:0000256" key="2">
    <source>
        <dbReference type="ARBA" id="ARBA00022475"/>
    </source>
</evidence>
<comment type="subcellular location">
    <subcellularLocation>
        <location evidence="1">Cell membrane</location>
        <topology evidence="1">Multi-pass membrane protein</topology>
    </subcellularLocation>
</comment>
<keyword evidence="2" id="KW-1003">Cell membrane</keyword>
<keyword evidence="7" id="KW-0325">Glycoprotein</keyword>
<evidence type="ECO:0000256" key="4">
    <source>
        <dbReference type="ARBA" id="ARBA00022989"/>
    </source>
</evidence>
<dbReference type="PANTHER" id="PTHR42643:SF24">
    <property type="entry name" value="IONOTROPIC RECEPTOR 60A"/>
    <property type="match status" value="1"/>
</dbReference>
<dbReference type="InterPro" id="IPR052192">
    <property type="entry name" value="Insect_Ionotropic_Sensory_Rcpt"/>
</dbReference>
<evidence type="ECO:0000256" key="8">
    <source>
        <dbReference type="SAM" id="Phobius"/>
    </source>
</evidence>
<keyword evidence="4 8" id="KW-1133">Transmembrane helix</keyword>
<keyword evidence="6" id="KW-0675">Receptor</keyword>
<evidence type="ECO:0000313" key="10">
    <source>
        <dbReference type="EMBL" id="CAG7832503.1"/>
    </source>
</evidence>